<protein>
    <recommendedName>
        <fullName evidence="2">Retroviral polymerase SH3-like domain-containing protein</fullName>
    </recommendedName>
</protein>
<dbReference type="Gene3D" id="2.40.70.10">
    <property type="entry name" value="Acid Proteases"/>
    <property type="match status" value="1"/>
</dbReference>
<gene>
    <name evidence="3" type="ORF">Tci_063843</name>
</gene>
<dbReference type="EMBL" id="BKCJ010010500">
    <property type="protein sequence ID" value="GEU91865.1"/>
    <property type="molecule type" value="Genomic_DNA"/>
</dbReference>
<sequence>MMNDVEIKNLTIKQYLMLTQENLAQEIARTKSNRMITKDIKNMTIAEYMEYEVEIKRDPEGYAQSYTRSSGPTTLEGRAGVNMMPKSLFEHVKLAYLKETIMVVEMAYMSKKAPLGIMENILVKIDKFLFHSNFVVIDMLEGLNETMLLGRPFLATIHAQIDVFRREILLGIGEEKVKFDMNGGICHSRVPVEKFYKETSVQESKNFNPLEIENDVFSYDSHAYLLLEQGTPSCSEESIDNVDSSHDMQELEVRYENKNINDVTHERRHYKWVAQHNEFNVKSQRAIEDNSFEEWVKIKLAHTNVSETIKCEMFKEWIKENFNFENDFGRTQDDLYSRRFDIYKKEFNNETEQLENEYELKAGRKRYALDEVWEKCEKFHDTTKLWYDKGFKEEELWQNGIEDIDYTPPMRIEQYIQMIDYTLWDVIKNGVTLPKTQVVEGVITLMPITTAKEKAQRRLEVKARSTLLMGILNEHQLKFNSIKDAKQLLEAVEKRFGIKSLNKVDLDTISMDDLYNNLKVYEPKVKGMSSSSSSTQNMAFVSFSNNNTSSTIGPVNIAQAVNIAQVVNTAQAVNTAHGVSTTSTQVNASYIDNLSDVVICSFFASQPSSPQLVHEDLEQIHSYDTEEMDLRWQMAMLTMRARRALRNQDNKYKESSKRSVSVETTTSTALVSCDVPPPYTGKCMPSTPDLSFTGLDEFFIKLVVENCKANLVKKEPKVVRKNDDALIIEEWVSDDEEKDVSQLKIEKKTVRPRIVKKEFVKSKQQEKTARKTVKQQHRQNTHSPRDYKEIDGGYVAFGGNPKGEKITGKGKFDGKADEGFFIGYSLNSKAFRVFNSRTRIVEEKLHIRFSKNIPNVIGSGPDWFFDIDALTRIMIYEPIVADQEKEDNINSTNNVNTVNAAGTNEVNVVGGKTSIELPFDPNMPALKSVSIFNFSSDYEDDGAMAGINNLNTTIQKSRLQAQQWKLKSLCSRMKRVKKWMFICIGLWYPKDSPFDLVAYTDSDYAGASLDRKFTTRGCQFLGCRLISWRCNKLVANSTTEVEYVAASSGGPRCQETIGDTTAQTRVESSRDEESLGEDASKQGKRLGAIDVDKDITLVSDDDAEMFDVNALDGEEVFVEQEVTGQKENDKGKGIMIEEPVKPKKKDQIRLDEEAAKRLQAEFAKIDADHQLVERLQAYEQEELSDAEKATLFQQLLKKRRKHFAAKRAEEKRNKPPTQAQQRKIMCTYLKNIEGYTLKQLKLFEFNKIQEMFDKAFRRVNTFEDFRTELVEGKEKRTGEKLVKELDLLKWDQHNPSLINEMHLGCRILVGFRWLLSYFAGSMYKEVEREDLNLVKTVGTSVESGRLDLFDVKQYGKSVVDVNNVFLYGDLNEDVYIDLPPGYYDEKETKVCKLVKAKCLVSRKYVSSFRVFLCENFISYGKLKKKQPFLSLRQKPEYRCLASTTCEVIWMVNLLKDLKVDSSLPVSLYCDSTFAIQIATNPVFHENTNRSSDF</sequence>
<dbReference type="CDD" id="cd09272">
    <property type="entry name" value="RNase_HI_RT_Ty1"/>
    <property type="match status" value="2"/>
</dbReference>
<evidence type="ECO:0000313" key="3">
    <source>
        <dbReference type="EMBL" id="GEU91865.1"/>
    </source>
</evidence>
<dbReference type="PANTHER" id="PTHR11439">
    <property type="entry name" value="GAG-POL-RELATED RETROTRANSPOSON"/>
    <property type="match status" value="1"/>
</dbReference>
<dbReference type="InterPro" id="IPR057670">
    <property type="entry name" value="SH3_retrovirus"/>
</dbReference>
<feature type="compositionally biased region" description="Basic residues" evidence="1">
    <location>
        <begin position="770"/>
        <end position="780"/>
    </location>
</feature>
<dbReference type="InterPro" id="IPR021109">
    <property type="entry name" value="Peptidase_aspartic_dom_sf"/>
</dbReference>
<organism evidence="3">
    <name type="scientific">Tanacetum cinerariifolium</name>
    <name type="common">Dalmatian daisy</name>
    <name type="synonym">Chrysanthemum cinerariifolium</name>
    <dbReference type="NCBI Taxonomy" id="118510"/>
    <lineage>
        <taxon>Eukaryota</taxon>
        <taxon>Viridiplantae</taxon>
        <taxon>Streptophyta</taxon>
        <taxon>Embryophyta</taxon>
        <taxon>Tracheophyta</taxon>
        <taxon>Spermatophyta</taxon>
        <taxon>Magnoliopsida</taxon>
        <taxon>eudicotyledons</taxon>
        <taxon>Gunneridae</taxon>
        <taxon>Pentapetalae</taxon>
        <taxon>asterids</taxon>
        <taxon>campanulids</taxon>
        <taxon>Asterales</taxon>
        <taxon>Asteraceae</taxon>
        <taxon>Asteroideae</taxon>
        <taxon>Anthemideae</taxon>
        <taxon>Anthemidinae</taxon>
        <taxon>Tanacetum</taxon>
    </lineage>
</organism>
<feature type="region of interest" description="Disordered" evidence="1">
    <location>
        <begin position="761"/>
        <end position="785"/>
    </location>
</feature>
<reference evidence="3" key="1">
    <citation type="journal article" date="2019" name="Sci. Rep.">
        <title>Draft genome of Tanacetum cinerariifolium, the natural source of mosquito coil.</title>
        <authorList>
            <person name="Yamashiro T."/>
            <person name="Shiraishi A."/>
            <person name="Satake H."/>
            <person name="Nakayama K."/>
        </authorList>
    </citation>
    <scope>NUCLEOTIDE SEQUENCE</scope>
</reference>
<evidence type="ECO:0000256" key="1">
    <source>
        <dbReference type="SAM" id="MobiDB-lite"/>
    </source>
</evidence>
<feature type="region of interest" description="Disordered" evidence="1">
    <location>
        <begin position="1061"/>
        <end position="1083"/>
    </location>
</feature>
<dbReference type="PANTHER" id="PTHR11439:SF508">
    <property type="entry name" value="RNA-DIRECTED DNA POLYMERASE"/>
    <property type="match status" value="1"/>
</dbReference>
<accession>A0A6L2P490</accession>
<name>A0A6L2P490_TANCI</name>
<dbReference type="Pfam" id="PF25597">
    <property type="entry name" value="SH3_retrovirus"/>
    <property type="match status" value="1"/>
</dbReference>
<proteinExistence type="predicted"/>
<evidence type="ECO:0000259" key="2">
    <source>
        <dbReference type="Pfam" id="PF25597"/>
    </source>
</evidence>
<feature type="compositionally biased region" description="Basic and acidic residues" evidence="1">
    <location>
        <begin position="1067"/>
        <end position="1081"/>
    </location>
</feature>
<feature type="domain" description="Retroviral polymerase SH3-like" evidence="2">
    <location>
        <begin position="809"/>
        <end position="852"/>
    </location>
</feature>
<comment type="caution">
    <text evidence="3">The sequence shown here is derived from an EMBL/GenBank/DDBJ whole genome shotgun (WGS) entry which is preliminary data.</text>
</comment>